<dbReference type="PROSITE" id="PS50026">
    <property type="entry name" value="EGF_3"/>
    <property type="match status" value="2"/>
</dbReference>
<dbReference type="AlphaFoldDB" id="A0A8S4NT10"/>
<keyword evidence="7" id="KW-0812">Transmembrane</keyword>
<evidence type="ECO:0000256" key="2">
    <source>
        <dbReference type="ARBA" id="ARBA00022737"/>
    </source>
</evidence>
<keyword evidence="3 5" id="KW-1015">Disulfide bond</keyword>
<dbReference type="SUPFAM" id="SSF49899">
    <property type="entry name" value="Concanavalin A-like lectins/glucanases"/>
    <property type="match status" value="1"/>
</dbReference>
<protein>
    <recommendedName>
        <fullName evidence="8">EGF-like domain-containing protein</fullName>
    </recommendedName>
</protein>
<dbReference type="PANTHER" id="PTHR47635">
    <property type="entry name" value="CUB DOMAIN-CONTAINING PROTEIN"/>
    <property type="match status" value="1"/>
</dbReference>
<dbReference type="FunFam" id="2.10.25.10:FF:000472">
    <property type="entry name" value="Uncharacterized protein, isoform A"/>
    <property type="match status" value="1"/>
</dbReference>
<keyword evidence="5" id="KW-0245">EGF-like domain</keyword>
<evidence type="ECO:0000313" key="10">
    <source>
        <dbReference type="Proteomes" id="UP000749559"/>
    </source>
</evidence>
<dbReference type="InterPro" id="IPR000152">
    <property type="entry name" value="EGF-type_Asp/Asn_hydroxyl_site"/>
</dbReference>
<dbReference type="InterPro" id="IPR000742">
    <property type="entry name" value="EGF"/>
</dbReference>
<keyword evidence="7" id="KW-1133">Transmembrane helix</keyword>
<name>A0A8S4NT10_OWEFU</name>
<dbReference type="Gene3D" id="2.10.25.10">
    <property type="entry name" value="Laminin"/>
    <property type="match status" value="2"/>
</dbReference>
<feature type="region of interest" description="Disordered" evidence="6">
    <location>
        <begin position="561"/>
        <end position="582"/>
    </location>
</feature>
<dbReference type="SMART" id="SM00181">
    <property type="entry name" value="EGF"/>
    <property type="match status" value="2"/>
</dbReference>
<dbReference type="PROSITE" id="PS00022">
    <property type="entry name" value="EGF_1"/>
    <property type="match status" value="2"/>
</dbReference>
<dbReference type="GO" id="GO:0005509">
    <property type="term" value="F:calcium ion binding"/>
    <property type="evidence" value="ECO:0007669"/>
    <property type="project" value="InterPro"/>
</dbReference>
<dbReference type="PANTHER" id="PTHR47635:SF2">
    <property type="entry name" value="LAMG-LIKE JELLYROLL FOLD DOMAIN-CONTAINING PROTEIN"/>
    <property type="match status" value="1"/>
</dbReference>
<dbReference type="PROSITE" id="PS01186">
    <property type="entry name" value="EGF_2"/>
    <property type="match status" value="1"/>
</dbReference>
<evidence type="ECO:0000256" key="5">
    <source>
        <dbReference type="PROSITE-ProRule" id="PRU00076"/>
    </source>
</evidence>
<dbReference type="CDD" id="cd00054">
    <property type="entry name" value="EGF_CA"/>
    <property type="match status" value="2"/>
</dbReference>
<comment type="caution">
    <text evidence="9">The sequence shown here is derived from an EMBL/GenBank/DDBJ whole genome shotgun (WGS) entry which is preliminary data.</text>
</comment>
<dbReference type="InterPro" id="IPR013320">
    <property type="entry name" value="ConA-like_dom_sf"/>
</dbReference>
<comment type="caution">
    <text evidence="5">Lacks conserved residue(s) required for the propagation of feature annotation.</text>
</comment>
<dbReference type="PROSITE" id="PS01187">
    <property type="entry name" value="EGF_CA"/>
    <property type="match status" value="1"/>
</dbReference>
<dbReference type="PROSITE" id="PS00010">
    <property type="entry name" value="ASX_HYDROXYL"/>
    <property type="match status" value="2"/>
</dbReference>
<sequence length="596" mass="65857">MDKISYQGLYYIAFFIIREIGCSLVAFWPMNHEHIEEDISGHGNHLNISNVDLECGPMKRQAGALSFHGNVDSYARLAPSSSLDVQRSMTWMAYVYGGMPPNNQGPLLNFEYPCTGTGCKTWGTHIWRMGNILFFKVVMRNGTFTNAVSVSVLAPNEWRFVAVTYNYTSGDASIWNDGNKAQTRNVGSTEQATQYEAGMGIKLTEDSRAFSGRLACVQIHDEALDMSTFNRTQLENDCFGISDCSSDPCVFGTCHDECFGYMCACHPGYTGVHCEEDIDECESTQCYNNGTCVDLIANFTCDCVGYFGGRFCENETDPTTMADTTTEDITTTELDLTTTNADSNTEVSVFYSVETTPFYISTEMDSSITSLFSTITTSQAPSTGTTAATTATQLPTTDPLLAVPSSTAPVPTPLSPMDATTDSYDVVTVTTNVNTQDTKQMTVVTFKTVPDENKYVRAKRINYAVTEAVGSETIGTVMIVFVIAFIAFIVFLDSGILFRDTKKCFRNIFSTRRPKRQRAMYDFFTSMHPHLSDPTSNNINNTDDIPITAEPTEYANNKMDIRINDDDGDEPDDVGESDKINEAEIITLPNELTIKS</sequence>
<dbReference type="InterPro" id="IPR018097">
    <property type="entry name" value="EGF_Ca-bd_CS"/>
</dbReference>
<keyword evidence="10" id="KW-1185">Reference proteome</keyword>
<keyword evidence="2" id="KW-0677">Repeat</keyword>
<gene>
    <name evidence="9" type="ORF">OFUS_LOCUS10995</name>
</gene>
<evidence type="ECO:0000256" key="3">
    <source>
        <dbReference type="ARBA" id="ARBA00023157"/>
    </source>
</evidence>
<feature type="domain" description="EGF-like" evidence="8">
    <location>
        <begin position="240"/>
        <end position="275"/>
    </location>
</feature>
<keyword evidence="1" id="KW-0732">Signal</keyword>
<dbReference type="InterPro" id="IPR001881">
    <property type="entry name" value="EGF-like_Ca-bd_dom"/>
</dbReference>
<evidence type="ECO:0000256" key="7">
    <source>
        <dbReference type="SAM" id="Phobius"/>
    </source>
</evidence>
<feature type="transmembrane region" description="Helical" evidence="7">
    <location>
        <begin position="477"/>
        <end position="498"/>
    </location>
</feature>
<feature type="disulfide bond" evidence="5">
    <location>
        <begin position="244"/>
        <end position="254"/>
    </location>
</feature>
<evidence type="ECO:0000256" key="4">
    <source>
        <dbReference type="ARBA" id="ARBA00023180"/>
    </source>
</evidence>
<dbReference type="SUPFAM" id="SSF57196">
    <property type="entry name" value="EGF/Laminin"/>
    <property type="match status" value="2"/>
</dbReference>
<keyword evidence="4" id="KW-0325">Glycoprotein</keyword>
<accession>A0A8S4NT10</accession>
<proteinExistence type="predicted"/>
<evidence type="ECO:0000256" key="6">
    <source>
        <dbReference type="SAM" id="MobiDB-lite"/>
    </source>
</evidence>
<evidence type="ECO:0000313" key="9">
    <source>
        <dbReference type="EMBL" id="CAH1784869.1"/>
    </source>
</evidence>
<feature type="disulfide bond" evidence="5">
    <location>
        <begin position="265"/>
        <end position="274"/>
    </location>
</feature>
<feature type="disulfide bond" evidence="5">
    <location>
        <begin position="303"/>
        <end position="312"/>
    </location>
</feature>
<dbReference type="SMART" id="SM00179">
    <property type="entry name" value="EGF_CA"/>
    <property type="match status" value="2"/>
</dbReference>
<organism evidence="9 10">
    <name type="scientific">Owenia fusiformis</name>
    <name type="common">Polychaete worm</name>
    <dbReference type="NCBI Taxonomy" id="6347"/>
    <lineage>
        <taxon>Eukaryota</taxon>
        <taxon>Metazoa</taxon>
        <taxon>Spiralia</taxon>
        <taxon>Lophotrochozoa</taxon>
        <taxon>Annelida</taxon>
        <taxon>Polychaeta</taxon>
        <taxon>Sedentaria</taxon>
        <taxon>Canalipalpata</taxon>
        <taxon>Sabellida</taxon>
        <taxon>Oweniida</taxon>
        <taxon>Oweniidae</taxon>
        <taxon>Owenia</taxon>
    </lineage>
</organism>
<dbReference type="Gene3D" id="2.60.120.200">
    <property type="match status" value="1"/>
</dbReference>
<feature type="compositionally biased region" description="Acidic residues" evidence="6">
    <location>
        <begin position="566"/>
        <end position="575"/>
    </location>
</feature>
<evidence type="ECO:0000256" key="1">
    <source>
        <dbReference type="ARBA" id="ARBA00022729"/>
    </source>
</evidence>
<dbReference type="EMBL" id="CAIIXF020000005">
    <property type="protein sequence ID" value="CAH1784869.1"/>
    <property type="molecule type" value="Genomic_DNA"/>
</dbReference>
<dbReference type="Pfam" id="PF13385">
    <property type="entry name" value="Laminin_G_3"/>
    <property type="match status" value="1"/>
</dbReference>
<evidence type="ECO:0000259" key="8">
    <source>
        <dbReference type="PROSITE" id="PS50026"/>
    </source>
</evidence>
<dbReference type="OrthoDB" id="5988478at2759"/>
<feature type="domain" description="EGF-like" evidence="8">
    <location>
        <begin position="277"/>
        <end position="313"/>
    </location>
</feature>
<keyword evidence="7" id="KW-0472">Membrane</keyword>
<reference evidence="9" key="1">
    <citation type="submission" date="2022-03" db="EMBL/GenBank/DDBJ databases">
        <authorList>
            <person name="Martin C."/>
        </authorList>
    </citation>
    <scope>NUCLEOTIDE SEQUENCE</scope>
</reference>
<dbReference type="Proteomes" id="UP000749559">
    <property type="component" value="Unassembled WGS sequence"/>
</dbReference>